<feature type="non-terminal residue" evidence="1">
    <location>
        <position position="1"/>
    </location>
</feature>
<feature type="non-terminal residue" evidence="1">
    <location>
        <position position="97"/>
    </location>
</feature>
<evidence type="ECO:0000313" key="1">
    <source>
        <dbReference type="EMBL" id="CAB4041253.1"/>
    </source>
</evidence>
<evidence type="ECO:0000313" key="2">
    <source>
        <dbReference type="Proteomes" id="UP001152795"/>
    </source>
</evidence>
<reference evidence="1" key="1">
    <citation type="submission" date="2020-04" db="EMBL/GenBank/DDBJ databases">
        <authorList>
            <person name="Alioto T."/>
            <person name="Alioto T."/>
            <person name="Gomez Garrido J."/>
        </authorList>
    </citation>
    <scope>NUCLEOTIDE SEQUENCE</scope>
    <source>
        <strain evidence="1">A484AB</strain>
    </source>
</reference>
<proteinExistence type="predicted"/>
<dbReference type="Proteomes" id="UP001152795">
    <property type="component" value="Unassembled WGS sequence"/>
</dbReference>
<organism evidence="1 2">
    <name type="scientific">Paramuricea clavata</name>
    <name type="common">Red gorgonian</name>
    <name type="synonym">Violescent sea-whip</name>
    <dbReference type="NCBI Taxonomy" id="317549"/>
    <lineage>
        <taxon>Eukaryota</taxon>
        <taxon>Metazoa</taxon>
        <taxon>Cnidaria</taxon>
        <taxon>Anthozoa</taxon>
        <taxon>Octocorallia</taxon>
        <taxon>Malacalcyonacea</taxon>
        <taxon>Plexauridae</taxon>
        <taxon>Paramuricea</taxon>
    </lineage>
</organism>
<keyword evidence="2" id="KW-1185">Reference proteome</keyword>
<accession>A0A7D9K4F8</accession>
<dbReference type="EMBL" id="CACRXK020028027">
    <property type="protein sequence ID" value="CAB4041253.1"/>
    <property type="molecule type" value="Genomic_DNA"/>
</dbReference>
<gene>
    <name evidence="1" type="ORF">PACLA_8A004183</name>
</gene>
<protein>
    <submittedName>
        <fullName evidence="1">Uncharacterized protein</fullName>
    </submittedName>
</protein>
<sequence>VLFVLENHRLRFQQQMRTTINGPVRNQRQNLMTGNMRNDSYFPANRTMDHAKSYRTKQGQTIHRSRTAGTVLDGVPSVRTLRHENKINFGFTAQDLP</sequence>
<comment type="caution">
    <text evidence="1">The sequence shown here is derived from an EMBL/GenBank/DDBJ whole genome shotgun (WGS) entry which is preliminary data.</text>
</comment>
<name>A0A7D9K4F8_PARCT</name>
<dbReference type="AlphaFoldDB" id="A0A7D9K4F8"/>